<gene>
    <name evidence="4" type="ORF">HRQ91_10225</name>
</gene>
<feature type="chain" id="PRO_5037770308" evidence="2">
    <location>
        <begin position="28"/>
        <end position="707"/>
    </location>
</feature>
<evidence type="ECO:0000256" key="2">
    <source>
        <dbReference type="SAM" id="SignalP"/>
    </source>
</evidence>
<keyword evidence="2" id="KW-0732">Signal</keyword>
<dbReference type="PANTHER" id="PTHR23150">
    <property type="entry name" value="SULFATASE MODIFYING FACTOR 1, 2"/>
    <property type="match status" value="1"/>
</dbReference>
<dbReference type="InterPro" id="IPR051043">
    <property type="entry name" value="Sulfatase_Mod_Factor_Kinase"/>
</dbReference>
<dbReference type="AlphaFoldDB" id="A0A975F519"/>
<evidence type="ECO:0000313" key="5">
    <source>
        <dbReference type="Proteomes" id="UP000671908"/>
    </source>
</evidence>
<dbReference type="InterPro" id="IPR005532">
    <property type="entry name" value="SUMF_dom"/>
</dbReference>
<feature type="signal peptide" evidence="2">
    <location>
        <begin position="1"/>
        <end position="27"/>
    </location>
</feature>
<dbReference type="SUPFAM" id="SSF56436">
    <property type="entry name" value="C-type lectin-like"/>
    <property type="match status" value="1"/>
</dbReference>
<dbReference type="Pfam" id="PF03781">
    <property type="entry name" value="FGE-sulfatase"/>
    <property type="match status" value="1"/>
</dbReference>
<dbReference type="RefSeq" id="WP_210119450.1">
    <property type="nucleotide sequence ID" value="NZ_CP054142.1"/>
</dbReference>
<evidence type="ECO:0000313" key="4">
    <source>
        <dbReference type="EMBL" id="QTQ14809.1"/>
    </source>
</evidence>
<feature type="domain" description="Sulfatase-modifying factor enzyme-like" evidence="3">
    <location>
        <begin position="420"/>
        <end position="705"/>
    </location>
</feature>
<dbReference type="PANTHER" id="PTHR23150:SF19">
    <property type="entry name" value="FORMYLGLYCINE-GENERATING ENZYME"/>
    <property type="match status" value="1"/>
</dbReference>
<feature type="region of interest" description="Disordered" evidence="1">
    <location>
        <begin position="25"/>
        <end position="48"/>
    </location>
</feature>
<evidence type="ECO:0000256" key="1">
    <source>
        <dbReference type="SAM" id="MobiDB-lite"/>
    </source>
</evidence>
<dbReference type="KEGG" id="tpav:HRQ91_10225"/>
<dbReference type="PROSITE" id="PS51257">
    <property type="entry name" value="PROKAR_LIPOPROTEIN"/>
    <property type="match status" value="1"/>
</dbReference>
<sequence length="707" mass="77581">MKKLLLIVTTVIALTAFLTGCSNPAETIPTPSVPPPSPGGESGGSTPAQITITVAGDEHVILKPEHTFEVEKGKTWRQLKAIAEDKIDGYAPSYGFDTWKLTGASGAPLLDDYVFNTNETVFVVSKQTVAPPTPKITITVKGDEHVELISTAPDFPTFEVEKGKRWDEIESLAKTKIKKYKDNYKFKEWRLTDASGTLLNNSYTTPFDNNETVFVVSEPVTITLTITGDHVDIDPPASITVQKGKTWGEVKNLAKDLLRYHPNYEFKQWRRSGPSGAVLSADNLPLGNNMTIYAEAKQINVTITIKSDGHVQLATDPTIIKPYGVTWGAIKNDAKAKITGYDTGFVFASWKKGSATAENELADFDNFEVDTDVYATTQAVSSSEGVKVTPPTGGITGHAVLPNTLPAADASWKGVFIDGRTVNLNDYNIGKYEVTVKLWNEVCEWAKDHGYLFDFDPDDADTPTEDDQPMANISWTDCIAWCNAYTEMWFGTTNECVYRKNSVSGEVIKHASDSDSAFCDFSKKGFRLPTEAEWEFAARYQGADTTNAESYSGVYLTNLNSASGAEQSIGFEGMTLPPSDYEILRAETAKVAVFNKWWNGTAFVPQTPSVDDRANVGSKDANKLGLHDMSGNVAEWCWDLYTPTVTASTNPYPTGPFPSHETTRVVRGGYWSSGIENAVYFCMTGKRDSKVSGGADPIRGFRLVWKE</sequence>
<reference evidence="4 5" key="1">
    <citation type="journal article" date="2021" name="Microbiol. Resour. Announc.">
        <title>Complete Genome Sequences of Three Human Oral Treponema parvum Isolates.</title>
        <authorList>
            <person name="Zeng H."/>
            <person name="Watt R.M."/>
        </authorList>
    </citation>
    <scope>NUCLEOTIDE SEQUENCE [LARGE SCALE GENOMIC DNA]</scope>
    <source>
        <strain evidence="4 5">ATCC 700770</strain>
    </source>
</reference>
<dbReference type="InterPro" id="IPR016187">
    <property type="entry name" value="CTDL_fold"/>
</dbReference>
<accession>A0A975F519</accession>
<protein>
    <submittedName>
        <fullName evidence="4">SUMF1/EgtB/PvdO family nonheme iron enzyme</fullName>
    </submittedName>
</protein>
<evidence type="ECO:0000259" key="3">
    <source>
        <dbReference type="Pfam" id="PF03781"/>
    </source>
</evidence>
<dbReference type="EMBL" id="CP054142">
    <property type="protein sequence ID" value="QTQ14809.1"/>
    <property type="molecule type" value="Genomic_DNA"/>
</dbReference>
<keyword evidence="5" id="KW-1185">Reference proteome</keyword>
<dbReference type="InterPro" id="IPR042095">
    <property type="entry name" value="SUMF_sf"/>
</dbReference>
<dbReference type="GO" id="GO:0120147">
    <property type="term" value="F:formylglycine-generating oxidase activity"/>
    <property type="evidence" value="ECO:0007669"/>
    <property type="project" value="TreeGrafter"/>
</dbReference>
<organism evidence="4 5">
    <name type="scientific">Treponema parvum</name>
    <dbReference type="NCBI Taxonomy" id="138851"/>
    <lineage>
        <taxon>Bacteria</taxon>
        <taxon>Pseudomonadati</taxon>
        <taxon>Spirochaetota</taxon>
        <taxon>Spirochaetia</taxon>
        <taxon>Spirochaetales</taxon>
        <taxon>Treponemataceae</taxon>
        <taxon>Treponema</taxon>
    </lineage>
</organism>
<proteinExistence type="predicted"/>
<dbReference type="Proteomes" id="UP000671908">
    <property type="component" value="Chromosome"/>
</dbReference>
<name>A0A975F519_9SPIR</name>
<dbReference type="Gene3D" id="3.90.1580.10">
    <property type="entry name" value="paralog of FGE (formylglycine-generating enzyme)"/>
    <property type="match status" value="1"/>
</dbReference>